<evidence type="ECO:0000256" key="10">
    <source>
        <dbReference type="ARBA" id="ARBA00023136"/>
    </source>
</evidence>
<evidence type="ECO:0000256" key="11">
    <source>
        <dbReference type="RuleBase" id="RU368118"/>
    </source>
</evidence>
<dbReference type="Gene3D" id="1.20.5.210">
    <property type="entry name" value="Cytochrome b-c1 complex subunit 8"/>
    <property type="match status" value="1"/>
</dbReference>
<dbReference type="PANTHER" id="PTHR12119">
    <property type="entry name" value="UBIQUINOL-CYTOCHROME C REDUCTASE COMPLEX UBIQUINONE-BINDING PROTEIN QP-C"/>
    <property type="match status" value="1"/>
</dbReference>
<reference evidence="12" key="1">
    <citation type="submission" date="2021-06" db="EMBL/GenBank/DDBJ databases">
        <authorList>
            <person name="Kallberg Y."/>
            <person name="Tangrot J."/>
            <person name="Rosling A."/>
        </authorList>
    </citation>
    <scope>NUCLEOTIDE SEQUENCE</scope>
    <source>
        <strain evidence="12">CL551</strain>
    </source>
</reference>
<dbReference type="InterPro" id="IPR004205">
    <property type="entry name" value="Cyt_bc1_su8"/>
</dbReference>
<evidence type="ECO:0000313" key="13">
    <source>
        <dbReference type="Proteomes" id="UP000789342"/>
    </source>
</evidence>
<feature type="non-terminal residue" evidence="12">
    <location>
        <position position="1"/>
    </location>
</feature>
<protein>
    <recommendedName>
        <fullName evidence="11">Cytochrome b-c1 complex subunit 8</fullName>
    </recommendedName>
    <alternativeName>
        <fullName evidence="11">Complex III subunit 8</fullName>
    </alternativeName>
</protein>
<keyword evidence="4 11" id="KW-0679">Respiratory chain</keyword>
<keyword evidence="10 11" id="KW-0472">Membrane</keyword>
<comment type="similarity">
    <text evidence="2 11">Belongs to the UQCRQ/QCR8 family.</text>
</comment>
<evidence type="ECO:0000256" key="2">
    <source>
        <dbReference type="ARBA" id="ARBA00007668"/>
    </source>
</evidence>
<keyword evidence="9 11" id="KW-0496">Mitochondrion</keyword>
<gene>
    <name evidence="12" type="ORF">AMORRO_LOCUS3823</name>
</gene>
<keyword evidence="3 11" id="KW-0813">Transport</keyword>
<keyword evidence="13" id="KW-1185">Reference proteome</keyword>
<keyword evidence="7 11" id="KW-0249">Electron transport</keyword>
<comment type="subcellular location">
    <subcellularLocation>
        <location evidence="1 11">Mitochondrion inner membrane</location>
        <topology evidence="1 11">Single-pass membrane protein</topology>
    </subcellularLocation>
</comment>
<feature type="transmembrane region" description="Helical" evidence="11">
    <location>
        <begin position="6"/>
        <end position="23"/>
    </location>
</feature>
<evidence type="ECO:0000256" key="1">
    <source>
        <dbReference type="ARBA" id="ARBA00004434"/>
    </source>
</evidence>
<dbReference type="EMBL" id="CAJVPV010001934">
    <property type="protein sequence ID" value="CAG8512978.1"/>
    <property type="molecule type" value="Genomic_DNA"/>
</dbReference>
<comment type="subunit">
    <text evidence="11">Component of the ubiquinol-cytochrome c oxidoreductase (cytochrome b-c1 complex, complex III, CIII), a multisubunit enzyme composed of 3 respiratory subunits cytochrome b, cytochrome c1 and Rieske protein, 2 core protein subunits, and additional low-molecular weight protein subunits. The complex exists as an obligatory dimer and forms supercomplexes (SCs) in the inner mitochondrial membrane with cytochrome c oxidase (complex IV, CIV).</text>
</comment>
<evidence type="ECO:0000313" key="12">
    <source>
        <dbReference type="EMBL" id="CAG8512978.1"/>
    </source>
</evidence>
<evidence type="ECO:0000256" key="5">
    <source>
        <dbReference type="ARBA" id="ARBA00022692"/>
    </source>
</evidence>
<evidence type="ECO:0000256" key="6">
    <source>
        <dbReference type="ARBA" id="ARBA00022792"/>
    </source>
</evidence>
<dbReference type="OrthoDB" id="6683853at2759"/>
<evidence type="ECO:0000256" key="8">
    <source>
        <dbReference type="ARBA" id="ARBA00022989"/>
    </source>
</evidence>
<dbReference type="GO" id="GO:0005743">
    <property type="term" value="C:mitochondrial inner membrane"/>
    <property type="evidence" value="ECO:0007669"/>
    <property type="project" value="UniProtKB-SubCell"/>
</dbReference>
<dbReference type="PANTHER" id="PTHR12119:SF2">
    <property type="entry name" value="CYTOCHROME B-C1 COMPLEX SUBUNIT 8"/>
    <property type="match status" value="1"/>
</dbReference>
<accession>A0A9N9A0M6</accession>
<organism evidence="12 13">
    <name type="scientific">Acaulospora morrowiae</name>
    <dbReference type="NCBI Taxonomy" id="94023"/>
    <lineage>
        <taxon>Eukaryota</taxon>
        <taxon>Fungi</taxon>
        <taxon>Fungi incertae sedis</taxon>
        <taxon>Mucoromycota</taxon>
        <taxon>Glomeromycotina</taxon>
        <taxon>Glomeromycetes</taxon>
        <taxon>Diversisporales</taxon>
        <taxon>Acaulosporaceae</taxon>
        <taxon>Acaulospora</taxon>
    </lineage>
</organism>
<dbReference type="GO" id="GO:0045275">
    <property type="term" value="C:respiratory chain complex III"/>
    <property type="evidence" value="ECO:0007669"/>
    <property type="project" value="UniProtKB-UniRule"/>
</dbReference>
<dbReference type="GO" id="GO:0006122">
    <property type="term" value="P:mitochondrial electron transport, ubiquinol to cytochrome c"/>
    <property type="evidence" value="ECO:0007669"/>
    <property type="project" value="UniProtKB-UniRule"/>
</dbReference>
<evidence type="ECO:0000256" key="3">
    <source>
        <dbReference type="ARBA" id="ARBA00022448"/>
    </source>
</evidence>
<dbReference type="SUPFAM" id="SSF81508">
    <property type="entry name" value="Ubiquinone-binding protein QP-C of cytochrome bc1 complex (Ubiquinol-cytochrome c reductase)"/>
    <property type="match status" value="1"/>
</dbReference>
<dbReference type="FunFam" id="1.20.5.210:FF:000001">
    <property type="entry name" value="Cytochrome b-c1 complex subunit 8"/>
    <property type="match status" value="1"/>
</dbReference>
<keyword evidence="5 11" id="KW-0812">Transmembrane</keyword>
<comment type="function">
    <text evidence="11">Component of the ubiquinol-cytochrome c oxidoreductase, a multisubunit transmembrane complex that is part of the mitochondrial electron transport chain which drives oxidative phosphorylation. The complex plays an important role in the uptake of multiple carbon sources present in different host niches.</text>
</comment>
<comment type="caution">
    <text evidence="12">The sequence shown here is derived from an EMBL/GenBank/DDBJ whole genome shotgun (WGS) entry which is preliminary data.</text>
</comment>
<sequence length="118" mass="13362">GFRACLDINLPILFILVVAFLPIPRSQKSKMTVEHHWWGSMGGPVQRGIVTYSLSPFTQKAFAGALKHGVFNVYRRTATQAPYIGIPFLLGYLTYHYAKKRHEYLNSKAGHEELLLLS</sequence>
<keyword evidence="8 11" id="KW-1133">Transmembrane helix</keyword>
<evidence type="ECO:0000256" key="9">
    <source>
        <dbReference type="ARBA" id="ARBA00023128"/>
    </source>
</evidence>
<dbReference type="AlphaFoldDB" id="A0A9N9A0M6"/>
<dbReference type="InterPro" id="IPR036642">
    <property type="entry name" value="Cyt_bc1_su8_sf"/>
</dbReference>
<dbReference type="Proteomes" id="UP000789342">
    <property type="component" value="Unassembled WGS sequence"/>
</dbReference>
<keyword evidence="6 11" id="KW-0999">Mitochondrion inner membrane</keyword>
<evidence type="ECO:0000256" key="7">
    <source>
        <dbReference type="ARBA" id="ARBA00022982"/>
    </source>
</evidence>
<name>A0A9N9A0M6_9GLOM</name>
<evidence type="ECO:0000256" key="4">
    <source>
        <dbReference type="ARBA" id="ARBA00022660"/>
    </source>
</evidence>
<dbReference type="Pfam" id="PF02939">
    <property type="entry name" value="UcrQ"/>
    <property type="match status" value="1"/>
</dbReference>
<proteinExistence type="inferred from homology"/>